<dbReference type="EMBL" id="JACHJO010000011">
    <property type="protein sequence ID" value="MBB6121747.1"/>
    <property type="molecule type" value="Genomic_DNA"/>
</dbReference>
<keyword evidence="3" id="KW-0732">Signal</keyword>
<dbReference type="Proteomes" id="UP000536604">
    <property type="component" value="Unassembled WGS sequence"/>
</dbReference>
<name>A0A841IST6_9ACTN</name>
<protein>
    <submittedName>
        <fullName evidence="4">Multiple sugar transport system substrate-binding protein</fullName>
    </submittedName>
</protein>
<dbReference type="InterPro" id="IPR050490">
    <property type="entry name" value="Bact_solute-bd_prot1"/>
</dbReference>
<proteinExistence type="inferred from homology"/>
<dbReference type="InterPro" id="IPR006059">
    <property type="entry name" value="SBP"/>
</dbReference>
<dbReference type="PANTHER" id="PTHR43649">
    <property type="entry name" value="ARABINOSE-BINDING PROTEIN-RELATED"/>
    <property type="match status" value="1"/>
</dbReference>
<evidence type="ECO:0000256" key="3">
    <source>
        <dbReference type="ARBA" id="ARBA00022729"/>
    </source>
</evidence>
<comment type="similarity">
    <text evidence="1">Belongs to the bacterial solute-binding protein 1 family.</text>
</comment>
<keyword evidence="4" id="KW-0762">Sugar transport</keyword>
<keyword evidence="2" id="KW-0813">Transport</keyword>
<dbReference type="Pfam" id="PF01547">
    <property type="entry name" value="SBP_bac_1"/>
    <property type="match status" value="1"/>
</dbReference>
<evidence type="ECO:0000313" key="5">
    <source>
        <dbReference type="Proteomes" id="UP000536604"/>
    </source>
</evidence>
<dbReference type="RefSeq" id="WP_184293209.1">
    <property type="nucleotide sequence ID" value="NZ_JACHJO010000011.1"/>
</dbReference>
<dbReference type="PANTHER" id="PTHR43649:SF34">
    <property type="entry name" value="ABC TRANSPORTER PERIPLASMIC-BINDING PROTEIN YCJN-RELATED"/>
    <property type="match status" value="1"/>
</dbReference>
<sequence length="464" mass="50905">MTAVCASLLLLLGTCACTGGEDEQVLRIALPVDVTATDVNGDGGVYTQLVRRWEEQNPGWDVDILWLSPRADEQRSQLAVAMQTDPASYDVVLIDNQWVPEFSERSWIRAVDTEHDDLAWNGFLSRAQQAVCHLDRPWAVPLHMDVGLLYYRADLVDPDDIAEAIEADDANSWQELLELAGEVRDEHGLPYGYTGQFGNYEGLTVNALEFLLHDAAGPDGGQELFIGEDDGACATAVATSTEFGGLRPLEDEFTHGRAGESVIPASALEETETESLNRFRDGDVVFMRHWPRAVPQLQADAGGTETLQEGLEWVGWGGKAEGAEPAFGVLPLPTAVLGGNGLAVTEGTRHPEEAWSLVRTMTDEDAQEDLHASGLLPARRSGYQLETGSSTDAHYWENLRKVIDQGYLRPRTPYYPYVSEVLRRHVHLRLHPTTPDPSFEDMSCELNAALEGIAVTDGSCESDS</sequence>
<comment type="caution">
    <text evidence="4">The sequence shown here is derived from an EMBL/GenBank/DDBJ whole genome shotgun (WGS) entry which is preliminary data.</text>
</comment>
<dbReference type="SUPFAM" id="SSF53850">
    <property type="entry name" value="Periplasmic binding protein-like II"/>
    <property type="match status" value="1"/>
</dbReference>
<organism evidence="4 5">
    <name type="scientific">Nocardiopsis algeriensis</name>
    <dbReference type="NCBI Taxonomy" id="1478215"/>
    <lineage>
        <taxon>Bacteria</taxon>
        <taxon>Bacillati</taxon>
        <taxon>Actinomycetota</taxon>
        <taxon>Actinomycetes</taxon>
        <taxon>Streptosporangiales</taxon>
        <taxon>Nocardiopsidaceae</taxon>
        <taxon>Nocardiopsis</taxon>
    </lineage>
</organism>
<reference evidence="4 5" key="1">
    <citation type="submission" date="2020-08" db="EMBL/GenBank/DDBJ databases">
        <title>Genomic Encyclopedia of Type Strains, Phase III (KMG-III): the genomes of soil and plant-associated and newly described type strains.</title>
        <authorList>
            <person name="Whitman W."/>
        </authorList>
    </citation>
    <scope>NUCLEOTIDE SEQUENCE [LARGE SCALE GENOMIC DNA]</scope>
    <source>
        <strain evidence="4 5">CECT 8712</strain>
    </source>
</reference>
<keyword evidence="5" id="KW-1185">Reference proteome</keyword>
<evidence type="ECO:0000256" key="2">
    <source>
        <dbReference type="ARBA" id="ARBA00022448"/>
    </source>
</evidence>
<dbReference type="Gene3D" id="3.40.190.10">
    <property type="entry name" value="Periplasmic binding protein-like II"/>
    <property type="match status" value="2"/>
</dbReference>
<dbReference type="AlphaFoldDB" id="A0A841IST6"/>
<gene>
    <name evidence="4" type="ORF">FHS13_003721</name>
</gene>
<evidence type="ECO:0000256" key="1">
    <source>
        <dbReference type="ARBA" id="ARBA00008520"/>
    </source>
</evidence>
<evidence type="ECO:0000313" key="4">
    <source>
        <dbReference type="EMBL" id="MBB6121747.1"/>
    </source>
</evidence>
<accession>A0A841IST6</accession>